<proteinExistence type="predicted"/>
<reference evidence="3 4" key="1">
    <citation type="submission" date="2016-11" db="EMBL/GenBank/DDBJ databases">
        <authorList>
            <person name="Kadnikov V."/>
            <person name="Nazina T."/>
        </authorList>
    </citation>
    <scope>NUCLEOTIDE SEQUENCE [LARGE SCALE GENOMIC DNA]</scope>
    <source>
        <strain evidence="3 4">1017</strain>
    </source>
</reference>
<dbReference type="EMBL" id="MQMG01000009">
    <property type="protein sequence ID" value="OKO95270.1"/>
    <property type="molecule type" value="Genomic_DNA"/>
</dbReference>
<evidence type="ECO:0008006" key="5">
    <source>
        <dbReference type="Google" id="ProtNLM"/>
    </source>
</evidence>
<dbReference type="Pfam" id="PF11796">
    <property type="entry name" value="DUF3323"/>
    <property type="match status" value="1"/>
</dbReference>
<gene>
    <name evidence="3" type="ORF">BRO54_1075</name>
</gene>
<evidence type="ECO:0000259" key="2">
    <source>
        <dbReference type="Pfam" id="PF11796"/>
    </source>
</evidence>
<evidence type="ECO:0000259" key="1">
    <source>
        <dbReference type="Pfam" id="PF09664"/>
    </source>
</evidence>
<dbReference type="CDD" id="cd00188">
    <property type="entry name" value="TOPRIM"/>
    <property type="match status" value="1"/>
</dbReference>
<evidence type="ECO:0000313" key="4">
    <source>
        <dbReference type="Proteomes" id="UP000186030"/>
    </source>
</evidence>
<dbReference type="AlphaFoldDB" id="A0A1Q5T4X3"/>
<dbReference type="InterPro" id="IPR024466">
    <property type="entry name" value="CHP02679_N"/>
</dbReference>
<name>A0A1Q5T4X3_9BACL</name>
<dbReference type="InterPro" id="IPR024465">
    <property type="entry name" value="DUF2399"/>
</dbReference>
<evidence type="ECO:0000313" key="3">
    <source>
        <dbReference type="EMBL" id="OKO95270.1"/>
    </source>
</evidence>
<reference evidence="4" key="2">
    <citation type="submission" date="2017-01" db="EMBL/GenBank/DDBJ databases">
        <title>Genome sequencing and annotation of Geobacillus sp. 1017, a Hydrocarbon-Oxidizing Thermophilic Bacterium Isolated from a Heavy Oil Reservoir (China).</title>
        <authorList>
            <person name="Kadnikov V.V."/>
            <person name="Mardanov A.V."/>
            <person name="Poltaraus A.B."/>
            <person name="Sokolova D.S."/>
            <person name="Semenova E.M."/>
            <person name="Ravin N.V."/>
            <person name="Tourova T.P."/>
            <person name="Nazina T.N."/>
        </authorList>
    </citation>
    <scope>NUCLEOTIDE SEQUENCE [LARGE SCALE GENOMIC DNA]</scope>
    <source>
        <strain evidence="4">1017</strain>
    </source>
</reference>
<feature type="domain" description="Conserved hypothetical protein CHP02679 N terminus" evidence="2">
    <location>
        <begin position="35"/>
        <end position="231"/>
    </location>
</feature>
<dbReference type="Pfam" id="PF09664">
    <property type="entry name" value="DUF2399"/>
    <property type="match status" value="1"/>
</dbReference>
<sequence length="415" mass="45846">MSAVKEAAAFFRSEPGFHRLFIEMKRKYESLGRVGGAVSLQSFSKEERESIAAFFGKDVSRVFLSDFEKQLGQTKFAGVGLVELLEHYFGVPLMSNKERRQAEAEERERFFARLAEEHHWFAAVRGQRFVQTAYEADRDGLEAAVRLVGAALCRLPLSSYMRLPLFAQQVASDPHAFDLSTLPGRLLLSALQATTPGQWDVTSVESVNELLQSVGLLREDILNFVTCANILAETEGGPHPVFSAAAETNAALNIPLREVWPLVRAHPARGKTVYIVENAGVFSTLLDTRAPLVSTNGQMNVATMKLLDLLAASGARLLYSGDFDPEGLAMAERLLERYGQAVTLWRFSLDDYAAANPVVELTPERLAKLASVTSEPLRPVKEAIGRKKKAGYQEAIIGRLAKDIEGDLIHRLEGR</sequence>
<comment type="caution">
    <text evidence="3">The sequence shown here is derived from an EMBL/GenBank/DDBJ whole genome shotgun (WGS) entry which is preliminary data.</text>
</comment>
<feature type="domain" description="DUF2399" evidence="1">
    <location>
        <begin position="253"/>
        <end position="404"/>
    </location>
</feature>
<dbReference type="RefSeq" id="WP_074043287.1">
    <property type="nucleotide sequence ID" value="NZ_MQMG01000009.1"/>
</dbReference>
<dbReference type="NCBIfam" id="TIGR02679">
    <property type="entry name" value="TIGR02679 family protein"/>
    <property type="match status" value="1"/>
</dbReference>
<protein>
    <recommendedName>
        <fullName evidence="5">TIGR02679 family protein</fullName>
    </recommendedName>
</protein>
<accession>A0A1Q5T4X3</accession>
<dbReference type="InterPro" id="IPR013495">
    <property type="entry name" value="CHP02679"/>
</dbReference>
<dbReference type="Proteomes" id="UP000186030">
    <property type="component" value="Unassembled WGS sequence"/>
</dbReference>
<organism evidence="3 4">
    <name type="scientific">Geobacillus proteiniphilus</name>
    <dbReference type="NCBI Taxonomy" id="860353"/>
    <lineage>
        <taxon>Bacteria</taxon>
        <taxon>Bacillati</taxon>
        <taxon>Bacillota</taxon>
        <taxon>Bacilli</taxon>
        <taxon>Bacillales</taxon>
        <taxon>Anoxybacillaceae</taxon>
        <taxon>Geobacillus</taxon>
    </lineage>
</organism>